<name>A0A9P8A877_MORAP</name>
<evidence type="ECO:0000313" key="3">
    <source>
        <dbReference type="EMBL" id="KAG9325550.1"/>
    </source>
</evidence>
<dbReference type="Proteomes" id="UP000717515">
    <property type="component" value="Unassembled WGS sequence"/>
</dbReference>
<dbReference type="AlphaFoldDB" id="A0A9P8A877"/>
<dbReference type="EMBL" id="JAIFTL010000038">
    <property type="protein sequence ID" value="KAG9325550.1"/>
    <property type="molecule type" value="Genomic_DNA"/>
</dbReference>
<feature type="signal peptide" evidence="2">
    <location>
        <begin position="1"/>
        <end position="19"/>
    </location>
</feature>
<keyword evidence="2" id="KW-0732">Signal</keyword>
<evidence type="ECO:0000313" key="4">
    <source>
        <dbReference type="Proteomes" id="UP000717515"/>
    </source>
</evidence>
<accession>A0A9P8A877</accession>
<reference evidence="3" key="1">
    <citation type="submission" date="2021-07" db="EMBL/GenBank/DDBJ databases">
        <title>Draft genome of Mortierella alpina, strain LL118, isolated from an aspen leaf litter sample.</title>
        <authorList>
            <person name="Yang S."/>
            <person name="Vinatzer B.A."/>
        </authorList>
    </citation>
    <scope>NUCLEOTIDE SEQUENCE</scope>
    <source>
        <strain evidence="3">LL118</strain>
    </source>
</reference>
<feature type="region of interest" description="Disordered" evidence="1">
    <location>
        <begin position="120"/>
        <end position="142"/>
    </location>
</feature>
<comment type="caution">
    <text evidence="3">The sequence shown here is derived from an EMBL/GenBank/DDBJ whole genome shotgun (WGS) entry which is preliminary data.</text>
</comment>
<sequence>MKFTLVGALTLLLASVVVAQEGGNSTDGGGSACTLCLQNTLRALPLCKDINITIGEFNPGVSSEYAVCLCSSINGTWIDNCKGDSLCGPSIESFKSAYGSNLQQAGLQCNGTKPTFIPPPADPVAPTGPGAASPTKGAGGTSWGQTTAVPSALFMQFMGAVAVAAGVGASLL</sequence>
<organism evidence="3 4">
    <name type="scientific">Mortierella alpina</name>
    <name type="common">Oleaginous fungus</name>
    <name type="synonym">Mortierella renispora</name>
    <dbReference type="NCBI Taxonomy" id="64518"/>
    <lineage>
        <taxon>Eukaryota</taxon>
        <taxon>Fungi</taxon>
        <taxon>Fungi incertae sedis</taxon>
        <taxon>Mucoromycota</taxon>
        <taxon>Mortierellomycotina</taxon>
        <taxon>Mortierellomycetes</taxon>
        <taxon>Mortierellales</taxon>
        <taxon>Mortierellaceae</taxon>
        <taxon>Mortierella</taxon>
    </lineage>
</organism>
<gene>
    <name evidence="3" type="ORF">KVV02_007375</name>
</gene>
<evidence type="ECO:0008006" key="5">
    <source>
        <dbReference type="Google" id="ProtNLM"/>
    </source>
</evidence>
<evidence type="ECO:0000256" key="1">
    <source>
        <dbReference type="SAM" id="MobiDB-lite"/>
    </source>
</evidence>
<feature type="chain" id="PRO_5040416617" description="Extracellular membrane protein CFEM domain-containing protein" evidence="2">
    <location>
        <begin position="20"/>
        <end position="172"/>
    </location>
</feature>
<evidence type="ECO:0000256" key="2">
    <source>
        <dbReference type="SAM" id="SignalP"/>
    </source>
</evidence>
<protein>
    <recommendedName>
        <fullName evidence="5">Extracellular membrane protein CFEM domain-containing protein</fullName>
    </recommendedName>
</protein>
<proteinExistence type="predicted"/>